<name>A0ACC0EY66_9BASI</name>
<dbReference type="EMBL" id="CM045865">
    <property type="protein sequence ID" value="KAI7962061.1"/>
    <property type="molecule type" value="Genomic_DNA"/>
</dbReference>
<protein>
    <submittedName>
        <fullName evidence="1">Uncharacterized protein</fullName>
    </submittedName>
</protein>
<proteinExistence type="predicted"/>
<evidence type="ECO:0000313" key="2">
    <source>
        <dbReference type="Proteomes" id="UP001060170"/>
    </source>
</evidence>
<keyword evidence="2" id="KW-1185">Reference proteome</keyword>
<sequence>MKLFLGSLWVRMPNVLVGLCILTSTITSSNAQTDQMEPDPRQRVQTDQRAPTIVYSYPSSGVTVAVNSRPRYPPPSMDTSSTDTNLPTPSTDPTTSGTSPLVIFPASSSNASSSTTLTNPTTSSNSSSSSSSTNSSSPTSSESSKPPTPGSGNQTGPPNNTPSSQNSQKSSRLAGLKPEVMMGVVIAIYVYVQD</sequence>
<reference evidence="2" key="1">
    <citation type="journal article" date="2018" name="BMC Genomics">
        <title>Genomic insights into host adaptation between the wheat stripe rust pathogen (Puccinia striiformis f. sp. tritici) and the barley stripe rust pathogen (Puccinia striiformis f. sp. hordei).</title>
        <authorList>
            <person name="Xia C."/>
            <person name="Wang M."/>
            <person name="Yin C."/>
            <person name="Cornejo O.E."/>
            <person name="Hulbert S.H."/>
            <person name="Chen X."/>
        </authorList>
    </citation>
    <scope>NUCLEOTIDE SEQUENCE [LARGE SCALE GENOMIC DNA]</scope>
    <source>
        <strain evidence="2">93-210</strain>
    </source>
</reference>
<organism evidence="1 2">
    <name type="scientific">Puccinia striiformis f. sp. tritici</name>
    <dbReference type="NCBI Taxonomy" id="168172"/>
    <lineage>
        <taxon>Eukaryota</taxon>
        <taxon>Fungi</taxon>
        <taxon>Dikarya</taxon>
        <taxon>Basidiomycota</taxon>
        <taxon>Pucciniomycotina</taxon>
        <taxon>Pucciniomycetes</taxon>
        <taxon>Pucciniales</taxon>
        <taxon>Pucciniaceae</taxon>
        <taxon>Puccinia</taxon>
    </lineage>
</organism>
<reference evidence="2" key="2">
    <citation type="journal article" date="2018" name="Mol. Plant Microbe Interact.">
        <title>Genome sequence resources for the wheat stripe rust pathogen (Puccinia striiformis f. sp. tritici) and the barley stripe rust pathogen (Puccinia striiformis f. sp. hordei).</title>
        <authorList>
            <person name="Xia C."/>
            <person name="Wang M."/>
            <person name="Yin C."/>
            <person name="Cornejo O.E."/>
            <person name="Hulbert S.H."/>
            <person name="Chen X."/>
        </authorList>
    </citation>
    <scope>NUCLEOTIDE SEQUENCE [LARGE SCALE GENOMIC DNA]</scope>
    <source>
        <strain evidence="2">93-210</strain>
    </source>
</reference>
<dbReference type="Proteomes" id="UP001060170">
    <property type="component" value="Chromosome 1"/>
</dbReference>
<evidence type="ECO:0000313" key="1">
    <source>
        <dbReference type="EMBL" id="KAI7962061.1"/>
    </source>
</evidence>
<comment type="caution">
    <text evidence="1">The sequence shown here is derived from an EMBL/GenBank/DDBJ whole genome shotgun (WGS) entry which is preliminary data.</text>
</comment>
<reference evidence="1 2" key="3">
    <citation type="journal article" date="2022" name="Microbiol. Spectr.">
        <title>Folding features and dynamics of 3D genome architecture in plant fungal pathogens.</title>
        <authorList>
            <person name="Xia C."/>
        </authorList>
    </citation>
    <scope>NUCLEOTIDE SEQUENCE [LARGE SCALE GENOMIC DNA]</scope>
    <source>
        <strain evidence="1 2">93-210</strain>
    </source>
</reference>
<gene>
    <name evidence="1" type="ORF">MJO28_000155</name>
</gene>
<accession>A0ACC0EY66</accession>